<keyword evidence="3" id="KW-1185">Reference proteome</keyword>
<organism evidence="2 3">
    <name type="scientific">Armillaria luteobubalina</name>
    <dbReference type="NCBI Taxonomy" id="153913"/>
    <lineage>
        <taxon>Eukaryota</taxon>
        <taxon>Fungi</taxon>
        <taxon>Dikarya</taxon>
        <taxon>Basidiomycota</taxon>
        <taxon>Agaricomycotina</taxon>
        <taxon>Agaricomycetes</taxon>
        <taxon>Agaricomycetidae</taxon>
        <taxon>Agaricales</taxon>
        <taxon>Marasmiineae</taxon>
        <taxon>Physalacriaceae</taxon>
        <taxon>Armillaria</taxon>
    </lineage>
</organism>
<name>A0AA39PF68_9AGAR</name>
<evidence type="ECO:0000256" key="1">
    <source>
        <dbReference type="SAM" id="MobiDB-lite"/>
    </source>
</evidence>
<dbReference type="AlphaFoldDB" id="A0AA39PF68"/>
<sequence>MEAHVFFLPDGSISKDCVLPANLSGSVTFPHQVTETTDRTSNEEVPSAMIKKHTSGDGFSNTKDVAVKQEAVDDLAIDGMEQESTETAGLDFESNDEACPNISASRNNDDAFASSTTTSAIDVSHLFDFSSTNFQLGPAYMDTDGDEDNDDTNRATIFQSPLRSPQALP</sequence>
<gene>
    <name evidence="2" type="ORF">EDD18DRAFT_1362361</name>
</gene>
<dbReference type="EMBL" id="JAUEPU010000063">
    <property type="protein sequence ID" value="KAK0482949.1"/>
    <property type="molecule type" value="Genomic_DNA"/>
</dbReference>
<accession>A0AA39PF68</accession>
<proteinExistence type="predicted"/>
<feature type="region of interest" description="Disordered" evidence="1">
    <location>
        <begin position="138"/>
        <end position="169"/>
    </location>
</feature>
<comment type="caution">
    <text evidence="2">The sequence shown here is derived from an EMBL/GenBank/DDBJ whole genome shotgun (WGS) entry which is preliminary data.</text>
</comment>
<protein>
    <submittedName>
        <fullName evidence="2">Uncharacterized protein</fullName>
    </submittedName>
</protein>
<evidence type="ECO:0000313" key="3">
    <source>
        <dbReference type="Proteomes" id="UP001175228"/>
    </source>
</evidence>
<evidence type="ECO:0000313" key="2">
    <source>
        <dbReference type="EMBL" id="KAK0482949.1"/>
    </source>
</evidence>
<reference evidence="2" key="1">
    <citation type="submission" date="2023-06" db="EMBL/GenBank/DDBJ databases">
        <authorList>
            <consortium name="Lawrence Berkeley National Laboratory"/>
            <person name="Ahrendt S."/>
            <person name="Sahu N."/>
            <person name="Indic B."/>
            <person name="Wong-Bajracharya J."/>
            <person name="Merenyi Z."/>
            <person name="Ke H.-M."/>
            <person name="Monk M."/>
            <person name="Kocsube S."/>
            <person name="Drula E."/>
            <person name="Lipzen A."/>
            <person name="Balint B."/>
            <person name="Henrissat B."/>
            <person name="Andreopoulos B."/>
            <person name="Martin F.M."/>
            <person name="Harder C.B."/>
            <person name="Rigling D."/>
            <person name="Ford K.L."/>
            <person name="Foster G.D."/>
            <person name="Pangilinan J."/>
            <person name="Papanicolaou A."/>
            <person name="Barry K."/>
            <person name="LaButti K."/>
            <person name="Viragh M."/>
            <person name="Koriabine M."/>
            <person name="Yan M."/>
            <person name="Riley R."/>
            <person name="Champramary S."/>
            <person name="Plett K.L."/>
            <person name="Tsai I.J."/>
            <person name="Slot J."/>
            <person name="Sipos G."/>
            <person name="Plett J."/>
            <person name="Nagy L.G."/>
            <person name="Grigoriev I.V."/>
        </authorList>
    </citation>
    <scope>NUCLEOTIDE SEQUENCE</scope>
    <source>
        <strain evidence="2">HWK02</strain>
    </source>
</reference>
<dbReference type="Proteomes" id="UP001175228">
    <property type="component" value="Unassembled WGS sequence"/>
</dbReference>
<feature type="compositionally biased region" description="Polar residues" evidence="1">
    <location>
        <begin position="154"/>
        <end position="163"/>
    </location>
</feature>